<keyword evidence="2" id="KW-1185">Reference proteome</keyword>
<dbReference type="EMBL" id="JARBJD010000079">
    <property type="protein sequence ID" value="KAK2954380.1"/>
    <property type="molecule type" value="Genomic_DNA"/>
</dbReference>
<dbReference type="Proteomes" id="UP001281761">
    <property type="component" value="Unassembled WGS sequence"/>
</dbReference>
<organism evidence="1 2">
    <name type="scientific">Blattamonas nauphoetae</name>
    <dbReference type="NCBI Taxonomy" id="2049346"/>
    <lineage>
        <taxon>Eukaryota</taxon>
        <taxon>Metamonada</taxon>
        <taxon>Preaxostyla</taxon>
        <taxon>Oxymonadida</taxon>
        <taxon>Blattamonas</taxon>
    </lineage>
</organism>
<reference evidence="1 2" key="1">
    <citation type="journal article" date="2022" name="bioRxiv">
        <title>Genomics of Preaxostyla Flagellates Illuminates Evolutionary Transitions and the Path Towards Mitochondrial Loss.</title>
        <authorList>
            <person name="Novak L.V.F."/>
            <person name="Treitli S.C."/>
            <person name="Pyrih J."/>
            <person name="Halakuc P."/>
            <person name="Pipaliya S.V."/>
            <person name="Vacek V."/>
            <person name="Brzon O."/>
            <person name="Soukal P."/>
            <person name="Eme L."/>
            <person name="Dacks J.B."/>
            <person name="Karnkowska A."/>
            <person name="Elias M."/>
            <person name="Hampl V."/>
        </authorList>
    </citation>
    <scope>NUCLEOTIDE SEQUENCE [LARGE SCALE GENOMIC DNA]</scope>
    <source>
        <strain evidence="1">NAU3</strain>
        <tissue evidence="1">Gut</tissue>
    </source>
</reference>
<proteinExistence type="predicted"/>
<sequence length="137" mass="14601">MDPLVRRAADGFVNSLGLATDESSTDIVQSIVVLLSSPSQAIIEAAMKVVGNLIMNCSAKIHLDLVQADLIPQLINTLNAVSLSFEEAADIHIHLMSSIATSVRLASPDGLIEFRIKYGNEQQAVHGAVLQQVLVPS</sequence>
<protein>
    <submittedName>
        <fullName evidence="1">Uncharacterized protein</fullName>
    </submittedName>
</protein>
<dbReference type="SUPFAM" id="SSF48371">
    <property type="entry name" value="ARM repeat"/>
    <property type="match status" value="1"/>
</dbReference>
<evidence type="ECO:0000313" key="1">
    <source>
        <dbReference type="EMBL" id="KAK2954380.1"/>
    </source>
</evidence>
<dbReference type="InterPro" id="IPR016024">
    <property type="entry name" value="ARM-type_fold"/>
</dbReference>
<name>A0ABQ9XRP1_9EUKA</name>
<comment type="caution">
    <text evidence="1">The sequence shown here is derived from an EMBL/GenBank/DDBJ whole genome shotgun (WGS) entry which is preliminary data.</text>
</comment>
<accession>A0ABQ9XRP1</accession>
<evidence type="ECO:0000313" key="2">
    <source>
        <dbReference type="Proteomes" id="UP001281761"/>
    </source>
</evidence>
<dbReference type="Gene3D" id="1.25.10.10">
    <property type="entry name" value="Leucine-rich Repeat Variant"/>
    <property type="match status" value="1"/>
</dbReference>
<dbReference type="InterPro" id="IPR011989">
    <property type="entry name" value="ARM-like"/>
</dbReference>
<gene>
    <name evidence="1" type="ORF">BLNAU_10712</name>
</gene>